<feature type="transmembrane region" description="Helical" evidence="1">
    <location>
        <begin position="38"/>
        <end position="55"/>
    </location>
</feature>
<feature type="transmembrane region" description="Helical" evidence="1">
    <location>
        <begin position="104"/>
        <end position="125"/>
    </location>
</feature>
<evidence type="ECO:0000313" key="2">
    <source>
        <dbReference type="EMBL" id="MBB6678524.1"/>
    </source>
</evidence>
<accession>A0A841TB49</accession>
<name>A0A841TB49_9BACL</name>
<dbReference type="Proteomes" id="UP000574133">
    <property type="component" value="Unassembled WGS sequence"/>
</dbReference>
<dbReference type="AlphaFoldDB" id="A0A841TB49"/>
<evidence type="ECO:0000313" key="3">
    <source>
        <dbReference type="Proteomes" id="UP000574133"/>
    </source>
</evidence>
<evidence type="ECO:0000256" key="1">
    <source>
        <dbReference type="SAM" id="Phobius"/>
    </source>
</evidence>
<keyword evidence="1" id="KW-0812">Transmembrane</keyword>
<keyword evidence="1" id="KW-0472">Membrane</keyword>
<sequence length="131" mass="15194">MGKKVLESWWAIFLLGITLYVILIWSDLQSGQFLTKGNLLMMAILIGGGFQLYTWRNDDRAKKDERGRLIIQQSSVLSYRILTIALFVLWVIDRRMYHPDNELGNTFLFIALCLSLVLSPLLQLVTARRYL</sequence>
<evidence type="ECO:0008006" key="4">
    <source>
        <dbReference type="Google" id="ProtNLM"/>
    </source>
</evidence>
<feature type="transmembrane region" description="Helical" evidence="1">
    <location>
        <begin position="9"/>
        <end position="26"/>
    </location>
</feature>
<keyword evidence="3" id="KW-1185">Reference proteome</keyword>
<dbReference type="EMBL" id="JACJVN010000057">
    <property type="protein sequence ID" value="MBB6678524.1"/>
    <property type="molecule type" value="Genomic_DNA"/>
</dbReference>
<gene>
    <name evidence="2" type="ORF">H4Q31_14630</name>
</gene>
<organism evidence="2 3">
    <name type="scientific">Cohnella lubricantis</name>
    <dbReference type="NCBI Taxonomy" id="2163172"/>
    <lineage>
        <taxon>Bacteria</taxon>
        <taxon>Bacillati</taxon>
        <taxon>Bacillota</taxon>
        <taxon>Bacilli</taxon>
        <taxon>Bacillales</taxon>
        <taxon>Paenibacillaceae</taxon>
        <taxon>Cohnella</taxon>
    </lineage>
</organism>
<comment type="caution">
    <text evidence="2">The sequence shown here is derived from an EMBL/GenBank/DDBJ whole genome shotgun (WGS) entry which is preliminary data.</text>
</comment>
<feature type="transmembrane region" description="Helical" evidence="1">
    <location>
        <begin position="76"/>
        <end position="92"/>
    </location>
</feature>
<proteinExistence type="predicted"/>
<dbReference type="RefSeq" id="WP_185179794.1">
    <property type="nucleotide sequence ID" value="NZ_CBCSEP010000006.1"/>
</dbReference>
<protein>
    <recommendedName>
        <fullName evidence="4">DUF2178 domain-containing protein</fullName>
    </recommendedName>
</protein>
<keyword evidence="1" id="KW-1133">Transmembrane helix</keyword>
<reference evidence="2 3" key="1">
    <citation type="submission" date="2020-08" db="EMBL/GenBank/DDBJ databases">
        <title>Cohnella phylogeny.</title>
        <authorList>
            <person name="Dunlap C."/>
        </authorList>
    </citation>
    <scope>NUCLEOTIDE SEQUENCE [LARGE SCALE GENOMIC DNA]</scope>
    <source>
        <strain evidence="2 3">DSM 103658</strain>
    </source>
</reference>